<comment type="caution">
    <text evidence="1">The sequence shown here is derived from an EMBL/GenBank/DDBJ whole genome shotgun (WGS) entry which is preliminary data.</text>
</comment>
<accession>A0A955L2U3</accession>
<name>A0A955L2U3_9BACT</name>
<feature type="non-terminal residue" evidence="1">
    <location>
        <position position="60"/>
    </location>
</feature>
<protein>
    <submittedName>
        <fullName evidence="1">Uncharacterized protein</fullName>
    </submittedName>
</protein>
<reference evidence="1" key="1">
    <citation type="submission" date="2020-04" db="EMBL/GenBank/DDBJ databases">
        <authorList>
            <person name="Zhang T."/>
        </authorList>
    </citation>
    <scope>NUCLEOTIDE SEQUENCE</scope>
    <source>
        <strain evidence="1">HKST-UBA10</strain>
    </source>
</reference>
<sequence>MEGDWRNTYSPSLDTDTSLRILIATNRATLPSISNNLVECSTPGGIINPGISVLFPFLFS</sequence>
<evidence type="ECO:0000313" key="2">
    <source>
        <dbReference type="Proteomes" id="UP000782843"/>
    </source>
</evidence>
<proteinExistence type="predicted"/>
<reference evidence="1" key="2">
    <citation type="journal article" date="2021" name="Microbiome">
        <title>Successional dynamics and alternative stable states in a saline activated sludge microbial community over 9 years.</title>
        <authorList>
            <person name="Wang Y."/>
            <person name="Ye J."/>
            <person name="Ju F."/>
            <person name="Liu L."/>
            <person name="Boyd J.A."/>
            <person name="Deng Y."/>
            <person name="Parks D.H."/>
            <person name="Jiang X."/>
            <person name="Yin X."/>
            <person name="Woodcroft B.J."/>
            <person name="Tyson G.W."/>
            <person name="Hugenholtz P."/>
            <person name="Polz M.F."/>
            <person name="Zhang T."/>
        </authorList>
    </citation>
    <scope>NUCLEOTIDE SEQUENCE</scope>
    <source>
        <strain evidence="1">HKST-UBA10</strain>
    </source>
</reference>
<dbReference type="EMBL" id="JAGQLG010000019">
    <property type="protein sequence ID" value="MCA9381892.1"/>
    <property type="molecule type" value="Genomic_DNA"/>
</dbReference>
<gene>
    <name evidence="1" type="ORF">KC660_00610</name>
</gene>
<dbReference type="Proteomes" id="UP000782843">
    <property type="component" value="Unassembled WGS sequence"/>
</dbReference>
<organism evidence="1 2">
    <name type="scientific">Candidatus Dojkabacteria bacterium</name>
    <dbReference type="NCBI Taxonomy" id="2099670"/>
    <lineage>
        <taxon>Bacteria</taxon>
        <taxon>Candidatus Dojkabacteria</taxon>
    </lineage>
</organism>
<dbReference type="AlphaFoldDB" id="A0A955L2U3"/>
<evidence type="ECO:0000313" key="1">
    <source>
        <dbReference type="EMBL" id="MCA9381892.1"/>
    </source>
</evidence>